<dbReference type="GO" id="GO:0016646">
    <property type="term" value="F:oxidoreductase activity, acting on the CH-NH group of donors, NAD or NADP as acceptor"/>
    <property type="evidence" value="ECO:0007669"/>
    <property type="project" value="TreeGrafter"/>
</dbReference>
<gene>
    <name evidence="2" type="ORF">SAMN05216215_101284</name>
</gene>
<keyword evidence="3" id="KW-1185">Reference proteome</keyword>
<feature type="domain" description="NAD(P)-binding" evidence="1">
    <location>
        <begin position="7"/>
        <end position="153"/>
    </location>
</feature>
<dbReference type="OrthoDB" id="3191258at2"/>
<dbReference type="Gene3D" id="3.40.50.720">
    <property type="entry name" value="NAD(P)-binding Rossmann-like Domain"/>
    <property type="match status" value="1"/>
</dbReference>
<dbReference type="RefSeq" id="WP_093265887.1">
    <property type="nucleotide sequence ID" value="NZ_FNOK01000012.1"/>
</dbReference>
<name>A0A1H3CM42_9PSEU</name>
<dbReference type="InterPro" id="IPR036291">
    <property type="entry name" value="NAD(P)-bd_dom_sf"/>
</dbReference>
<dbReference type="Proteomes" id="UP000199529">
    <property type="component" value="Unassembled WGS sequence"/>
</dbReference>
<evidence type="ECO:0000259" key="1">
    <source>
        <dbReference type="Pfam" id="PF13460"/>
    </source>
</evidence>
<dbReference type="PANTHER" id="PTHR43355:SF2">
    <property type="entry name" value="FLAVIN REDUCTASE (NADPH)"/>
    <property type="match status" value="1"/>
</dbReference>
<reference evidence="3" key="1">
    <citation type="submission" date="2016-10" db="EMBL/GenBank/DDBJ databases">
        <authorList>
            <person name="Varghese N."/>
            <person name="Submissions S."/>
        </authorList>
    </citation>
    <scope>NUCLEOTIDE SEQUENCE [LARGE SCALE GENOMIC DNA]</scope>
    <source>
        <strain evidence="3">CGMCC 4.3530</strain>
    </source>
</reference>
<dbReference type="SUPFAM" id="SSF51735">
    <property type="entry name" value="NAD(P)-binding Rossmann-fold domains"/>
    <property type="match status" value="1"/>
</dbReference>
<dbReference type="STRING" id="418495.SAMN05216215_101284"/>
<dbReference type="PANTHER" id="PTHR43355">
    <property type="entry name" value="FLAVIN REDUCTASE (NADPH)"/>
    <property type="match status" value="1"/>
</dbReference>
<organism evidence="2 3">
    <name type="scientific">Saccharopolyspora shandongensis</name>
    <dbReference type="NCBI Taxonomy" id="418495"/>
    <lineage>
        <taxon>Bacteria</taxon>
        <taxon>Bacillati</taxon>
        <taxon>Actinomycetota</taxon>
        <taxon>Actinomycetes</taxon>
        <taxon>Pseudonocardiales</taxon>
        <taxon>Pseudonocardiaceae</taxon>
        <taxon>Saccharopolyspora</taxon>
    </lineage>
</organism>
<sequence length="211" mass="22236">MRLVLFGATGFAGGAILREAKRRGHEVIGVARNVESLAEPGRAGSLHDEQFVLDVTAGADALLVAIPARPMPDDTKLLDAVPTLFAAAERHGLRIGVVGGAGSLHVSEDGPRVIDTPGFPDEFKPEAGAHAEVLAAFQRAPAEVDWFYLSPAGTFGAYAPGERTGSYRLGGDVLVTDADGNSAIGGDDYAIAFVDELEKPAHRRRRFTVGY</sequence>
<accession>A0A1H3CM42</accession>
<dbReference type="Pfam" id="PF13460">
    <property type="entry name" value="NAD_binding_10"/>
    <property type="match status" value="1"/>
</dbReference>
<protein>
    <recommendedName>
        <fullName evidence="1">NAD(P)-binding domain-containing protein</fullName>
    </recommendedName>
</protein>
<evidence type="ECO:0000313" key="2">
    <source>
        <dbReference type="EMBL" id="SDX55312.1"/>
    </source>
</evidence>
<dbReference type="AlphaFoldDB" id="A0A1H3CM42"/>
<dbReference type="InterPro" id="IPR051606">
    <property type="entry name" value="Polyketide_Oxido-like"/>
</dbReference>
<evidence type="ECO:0000313" key="3">
    <source>
        <dbReference type="Proteomes" id="UP000199529"/>
    </source>
</evidence>
<dbReference type="EMBL" id="FNOK01000012">
    <property type="protein sequence ID" value="SDX55312.1"/>
    <property type="molecule type" value="Genomic_DNA"/>
</dbReference>
<dbReference type="InterPro" id="IPR016040">
    <property type="entry name" value="NAD(P)-bd_dom"/>
</dbReference>
<proteinExistence type="predicted"/>